<protein>
    <recommendedName>
        <fullName evidence="4">Cwf18 pre-mRNA splicing factor</fullName>
    </recommendedName>
</protein>
<reference evidence="2 3" key="1">
    <citation type="submission" date="2017-10" db="EMBL/GenBank/DDBJ databases">
        <title>Development of genomic resources for the powdery mildew, Erysiphe pulchra.</title>
        <authorList>
            <person name="Wadl P.A."/>
            <person name="Mack B.M."/>
            <person name="Moore G."/>
            <person name="Beltz S.B."/>
        </authorList>
    </citation>
    <scope>NUCLEOTIDE SEQUENCE [LARGE SCALE GENOMIC DNA]</scope>
    <source>
        <strain evidence="2">Cflorida</strain>
    </source>
</reference>
<evidence type="ECO:0000313" key="2">
    <source>
        <dbReference type="EMBL" id="POS85798.1"/>
    </source>
</evidence>
<dbReference type="OrthoDB" id="10261348at2759"/>
<accession>A0A2S4PUS6</accession>
<name>A0A2S4PUS6_9PEZI</name>
<organism evidence="2 3">
    <name type="scientific">Erysiphe pulchra</name>
    <dbReference type="NCBI Taxonomy" id="225359"/>
    <lineage>
        <taxon>Eukaryota</taxon>
        <taxon>Fungi</taxon>
        <taxon>Dikarya</taxon>
        <taxon>Ascomycota</taxon>
        <taxon>Pezizomycotina</taxon>
        <taxon>Leotiomycetes</taxon>
        <taxon>Erysiphales</taxon>
        <taxon>Erysiphaceae</taxon>
        <taxon>Erysiphe</taxon>
    </lineage>
</organism>
<dbReference type="Proteomes" id="UP000237438">
    <property type="component" value="Unassembled WGS sequence"/>
</dbReference>
<dbReference type="PANTHER" id="PTHR31551">
    <property type="entry name" value="PRE-MRNA-SPLICING FACTOR CWF18"/>
    <property type="match status" value="1"/>
</dbReference>
<dbReference type="PANTHER" id="PTHR31551:SF1">
    <property type="entry name" value="COILED-COIL DOMAIN-CONTAINING PROTEIN 12"/>
    <property type="match status" value="1"/>
</dbReference>
<dbReference type="Pfam" id="PF08315">
    <property type="entry name" value="cwf18"/>
    <property type="match status" value="1"/>
</dbReference>
<evidence type="ECO:0008006" key="4">
    <source>
        <dbReference type="Google" id="ProtNLM"/>
    </source>
</evidence>
<dbReference type="EMBL" id="PEDP01000496">
    <property type="protein sequence ID" value="POS85798.1"/>
    <property type="molecule type" value="Genomic_DNA"/>
</dbReference>
<dbReference type="AlphaFoldDB" id="A0A2S4PUS6"/>
<dbReference type="STRING" id="225359.A0A2S4PUS6"/>
<dbReference type="InterPro" id="IPR013169">
    <property type="entry name" value="mRNA_splic_Cwf18-like"/>
</dbReference>
<evidence type="ECO:0000256" key="1">
    <source>
        <dbReference type="SAM" id="MobiDB-lite"/>
    </source>
</evidence>
<dbReference type="GO" id="GO:0005684">
    <property type="term" value="C:U2-type spliceosomal complex"/>
    <property type="evidence" value="ECO:0007669"/>
    <property type="project" value="TreeGrafter"/>
</dbReference>
<sequence>MSSDHITLGAAADERKARLAKLKSLKRKISDHEQFEPESTTPTSTEQIDVTKVHLSGRNYDSESKGPKLGFENRPDLTAKTTLEQQALEIEHEIRKHNKEEQEDRGVDLFKLQPKRPNWDLKRDLNKLLETLNVRTENSIALLVRERIESNKSSARSMSSDITSLPIKGEEIGINGIELVEGLKLREKQDENEEEICKENKI</sequence>
<proteinExistence type="predicted"/>
<comment type="caution">
    <text evidence="2">The sequence shown here is derived from an EMBL/GenBank/DDBJ whole genome shotgun (WGS) entry which is preliminary data.</text>
</comment>
<feature type="region of interest" description="Disordered" evidence="1">
    <location>
        <begin position="28"/>
        <end position="49"/>
    </location>
</feature>
<gene>
    <name evidence="2" type="ORF">EPUL_001095</name>
</gene>
<feature type="compositionally biased region" description="Low complexity" evidence="1">
    <location>
        <begin position="37"/>
        <end position="46"/>
    </location>
</feature>
<evidence type="ECO:0000313" key="3">
    <source>
        <dbReference type="Proteomes" id="UP000237438"/>
    </source>
</evidence>
<dbReference type="GO" id="GO:0071014">
    <property type="term" value="C:post-mRNA release spliceosomal complex"/>
    <property type="evidence" value="ECO:0007669"/>
    <property type="project" value="TreeGrafter"/>
</dbReference>
<keyword evidence="3" id="KW-1185">Reference proteome</keyword>